<protein>
    <submittedName>
        <fullName evidence="3">Phospholipase D family protein</fullName>
    </submittedName>
</protein>
<dbReference type="PROSITE" id="PS51257">
    <property type="entry name" value="PROKAR_LIPOPROTEIN"/>
    <property type="match status" value="1"/>
</dbReference>
<dbReference type="PANTHER" id="PTHR21248">
    <property type="entry name" value="CARDIOLIPIN SYNTHASE"/>
    <property type="match status" value="1"/>
</dbReference>
<feature type="signal peptide" evidence="1">
    <location>
        <begin position="1"/>
        <end position="23"/>
    </location>
</feature>
<dbReference type="PROSITE" id="PS50035">
    <property type="entry name" value="PLD"/>
    <property type="match status" value="2"/>
</dbReference>
<organism evidence="3 4">
    <name type="scientific">Dyella choica</name>
    <dbReference type="NCBI Taxonomy" id="1927959"/>
    <lineage>
        <taxon>Bacteria</taxon>
        <taxon>Pseudomonadati</taxon>
        <taxon>Pseudomonadota</taxon>
        <taxon>Gammaproteobacteria</taxon>
        <taxon>Lysobacterales</taxon>
        <taxon>Rhodanobacteraceae</taxon>
        <taxon>Dyella</taxon>
    </lineage>
</organism>
<dbReference type="OrthoDB" id="9814092at2"/>
<dbReference type="InterPro" id="IPR025202">
    <property type="entry name" value="PLD-like_dom"/>
</dbReference>
<dbReference type="InterPro" id="IPR001736">
    <property type="entry name" value="PLipase_D/transphosphatidylase"/>
</dbReference>
<evidence type="ECO:0000313" key="4">
    <source>
        <dbReference type="Proteomes" id="UP000274358"/>
    </source>
</evidence>
<feature type="chain" id="PRO_5018672351" evidence="1">
    <location>
        <begin position="24"/>
        <end position="631"/>
    </location>
</feature>
<gene>
    <name evidence="3" type="ORF">EKH80_20315</name>
</gene>
<keyword evidence="4" id="KW-1185">Reference proteome</keyword>
<dbReference type="Pfam" id="PF13091">
    <property type="entry name" value="PLDc_2"/>
    <property type="match status" value="2"/>
</dbReference>
<name>A0A3S0RHW6_9GAMM</name>
<dbReference type="EMBL" id="RYYV01000022">
    <property type="protein sequence ID" value="RUL70538.1"/>
    <property type="molecule type" value="Genomic_DNA"/>
</dbReference>
<dbReference type="Gene3D" id="3.30.870.10">
    <property type="entry name" value="Endonuclease Chain A"/>
    <property type="match status" value="2"/>
</dbReference>
<dbReference type="CDD" id="cd09111">
    <property type="entry name" value="PLDc_ymdC_like_1"/>
    <property type="match status" value="1"/>
</dbReference>
<dbReference type="Proteomes" id="UP000274358">
    <property type="component" value="Unassembled WGS sequence"/>
</dbReference>
<sequence length="631" mass="70616">MHIRCSLLLILLLAALLQGCALNREKIRQADAVVAASVDRQVTCSRDDHCATPSPLLDAASKAMADSTPEHPQHVVTLLDDSEASLVARINLIRAAKTSIDVQTYIWDEDDLGQLALNELIDAARRGVNVRILADQLFSFEDAALLAQLARASPNLQVRLYNPTFHSARTPPLEFAAGILCCFMKFNQRMHNKVLVVDDTIGITGGRNYQNRYFNWDDDFDYVDRDVMVGGPAVQEMGRNFDLFWHHKRAVPLTHLHDVNRLILRNPSPQPWPGPHYAYPARVASAQAEAEDPDWLNEHVLSNSLYASKVEYFSDLPAKTEQPTKRQAREFTAHLMQLVNHAKKEVVLQTPYLVMSRRAEKIFKFLHRENPAPQIIVSTNSLASTDAFAVYALSYKHRKSFLNKYGFTIYELKPRAELATDAYLQANVEDEEDGAPSVPGASGKRRIRYPGTEQHLGLFGSQGSRNRPAPLTSPGRRFGLHAKSLVIDDDLGMVGSHNFDPRSDRYNTESGVIVYDQRFAQILRDSVLEATEPKNAWVIAPRKPVIPVLGQISQVIGDLSARLPLFDIWPFRYATSYEMKADPDCPPMQPGNPDFTRCYTAVGDFPDVAISPKLIYTRLFVAFGAGVKGVL</sequence>
<evidence type="ECO:0000259" key="2">
    <source>
        <dbReference type="PROSITE" id="PS50035"/>
    </source>
</evidence>
<evidence type="ECO:0000256" key="1">
    <source>
        <dbReference type="SAM" id="SignalP"/>
    </source>
</evidence>
<proteinExistence type="predicted"/>
<dbReference type="GO" id="GO:0030572">
    <property type="term" value="F:phosphatidyltransferase activity"/>
    <property type="evidence" value="ECO:0007669"/>
    <property type="project" value="UniProtKB-ARBA"/>
</dbReference>
<dbReference type="SMART" id="SM00155">
    <property type="entry name" value="PLDc"/>
    <property type="match status" value="2"/>
</dbReference>
<reference evidence="3 4" key="1">
    <citation type="submission" date="2018-12" db="EMBL/GenBank/DDBJ databases">
        <title>Dyella dinghuensis sp. nov. DHOA06 and Dyella choica sp. nov. 4M-K27, isolated from forest soil.</title>
        <authorList>
            <person name="Qiu L.-H."/>
            <person name="Gao Z.-H."/>
        </authorList>
    </citation>
    <scope>NUCLEOTIDE SEQUENCE [LARGE SCALE GENOMIC DNA]</scope>
    <source>
        <strain evidence="3 4">4M-K27</strain>
    </source>
</reference>
<dbReference type="CDD" id="cd09113">
    <property type="entry name" value="PLDc_ymdC_like_2"/>
    <property type="match status" value="1"/>
</dbReference>
<feature type="domain" description="PLD phosphodiesterase" evidence="2">
    <location>
        <begin position="476"/>
        <end position="503"/>
    </location>
</feature>
<feature type="domain" description="PLD phosphodiesterase" evidence="2">
    <location>
        <begin position="186"/>
        <end position="213"/>
    </location>
</feature>
<comment type="caution">
    <text evidence="3">The sequence shown here is derived from an EMBL/GenBank/DDBJ whole genome shotgun (WGS) entry which is preliminary data.</text>
</comment>
<dbReference type="PANTHER" id="PTHR21248:SF12">
    <property type="entry name" value="CARDIOLIPIN SYNTHASE C"/>
    <property type="match status" value="1"/>
</dbReference>
<accession>A0A3S0RHW6</accession>
<dbReference type="GO" id="GO:0032049">
    <property type="term" value="P:cardiolipin biosynthetic process"/>
    <property type="evidence" value="ECO:0007669"/>
    <property type="project" value="UniProtKB-ARBA"/>
</dbReference>
<dbReference type="SUPFAM" id="SSF56024">
    <property type="entry name" value="Phospholipase D/nuclease"/>
    <property type="match status" value="2"/>
</dbReference>
<keyword evidence="1" id="KW-0732">Signal</keyword>
<dbReference type="AlphaFoldDB" id="A0A3S0RHW6"/>
<dbReference type="RefSeq" id="WP_126686625.1">
    <property type="nucleotide sequence ID" value="NZ_RYYV01000022.1"/>
</dbReference>
<evidence type="ECO:0000313" key="3">
    <source>
        <dbReference type="EMBL" id="RUL70538.1"/>
    </source>
</evidence>